<protein>
    <submittedName>
        <fullName evidence="2">Creatininase family protein</fullName>
    </submittedName>
</protein>
<sequence>MSSIVWGYPRSAAEASFVVETHPELVQRDTLSRGYVGEVDGEPLQREGLDAVSDNGVISDRKKASRATGRTTVHKTVRYLADAIEGEME</sequence>
<proteinExistence type="predicted"/>
<evidence type="ECO:0000313" key="4">
    <source>
        <dbReference type="Proteomes" id="UP001567571"/>
    </source>
</evidence>
<evidence type="ECO:0000313" key="1">
    <source>
        <dbReference type="EMBL" id="GAA0545792.1"/>
    </source>
</evidence>
<dbReference type="RefSeq" id="WP_343778875.1">
    <property type="nucleotide sequence ID" value="NZ_BAAADQ010000012.1"/>
</dbReference>
<accession>A0AAV3ST67</accession>
<dbReference type="EMBL" id="BAAADQ010000012">
    <property type="protein sequence ID" value="GAA0545792.1"/>
    <property type="molecule type" value="Genomic_DNA"/>
</dbReference>
<evidence type="ECO:0000313" key="2">
    <source>
        <dbReference type="EMBL" id="MEZ3168857.1"/>
    </source>
</evidence>
<reference evidence="2 4" key="3">
    <citation type="submission" date="2024-06" db="EMBL/GenBank/DDBJ databases">
        <title>Halorubrum miltondacostae sp. nov., a potential PHA producer isolated from an inland solar saltern in Rio Maior, Portugal.</title>
        <authorList>
            <person name="Albuquerque L."/>
            <person name="Viver T."/>
            <person name="Barroso C."/>
            <person name="Claudino R."/>
            <person name="Galvan M."/>
            <person name="Simoes G."/>
            <person name="Lobo Da Cunha A."/>
            <person name="Egas C."/>
        </authorList>
    </citation>
    <scope>NUCLEOTIDE SEQUENCE [LARGE SCALE GENOMIC DNA]</scope>
    <source>
        <strain evidence="2 4">DSM 18646</strain>
    </source>
</reference>
<evidence type="ECO:0000313" key="3">
    <source>
        <dbReference type="Proteomes" id="UP001501425"/>
    </source>
</evidence>
<reference evidence="1" key="2">
    <citation type="submission" date="2023-12" db="EMBL/GenBank/DDBJ databases">
        <authorList>
            <person name="Sun Q."/>
            <person name="Inoue M."/>
        </authorList>
    </citation>
    <scope>NUCLEOTIDE SEQUENCE</scope>
    <source>
        <strain evidence="1">JCM 14265</strain>
    </source>
</reference>
<name>A0AAV3ST67_9EURY</name>
<reference evidence="1" key="1">
    <citation type="journal article" date="2014" name="Int. J. Syst. Evol. Microbiol.">
        <title>Complete genome sequence of Corynebacterium casei LMG S-19264T (=DSM 44701T), isolated from a smear-ripened cheese.</title>
        <authorList>
            <consortium name="US DOE Joint Genome Institute (JGI-PGF)"/>
            <person name="Walter F."/>
            <person name="Albersmeier A."/>
            <person name="Kalinowski J."/>
            <person name="Ruckert C."/>
        </authorList>
    </citation>
    <scope>NUCLEOTIDE SEQUENCE</scope>
    <source>
        <strain evidence="1">JCM 14265</strain>
    </source>
</reference>
<dbReference type="AlphaFoldDB" id="A0AAV3ST67"/>
<comment type="caution">
    <text evidence="1">The sequence shown here is derived from an EMBL/GenBank/DDBJ whole genome shotgun (WGS) entry which is preliminary data.</text>
</comment>
<keyword evidence="4" id="KW-1185">Reference proteome</keyword>
<dbReference type="SUPFAM" id="SSF102215">
    <property type="entry name" value="Creatininase"/>
    <property type="match status" value="1"/>
</dbReference>
<organism evidence="1 3">
    <name type="scientific">Halorubrum ejinorense</name>
    <dbReference type="NCBI Taxonomy" id="425309"/>
    <lineage>
        <taxon>Archaea</taxon>
        <taxon>Methanobacteriati</taxon>
        <taxon>Methanobacteriota</taxon>
        <taxon>Stenosarchaea group</taxon>
        <taxon>Halobacteria</taxon>
        <taxon>Halobacteriales</taxon>
        <taxon>Haloferacaceae</taxon>
        <taxon>Halorubrum</taxon>
    </lineage>
</organism>
<dbReference type="Proteomes" id="UP001501425">
    <property type="component" value="Unassembled WGS sequence"/>
</dbReference>
<dbReference type="InterPro" id="IPR024087">
    <property type="entry name" value="Creatininase-like_sf"/>
</dbReference>
<gene>
    <name evidence="2" type="ORF">ABNG02_16210</name>
    <name evidence="1" type="ORF">GCM10008994_20890</name>
</gene>
<dbReference type="Pfam" id="PF02633">
    <property type="entry name" value="Creatininase"/>
    <property type="match status" value="1"/>
</dbReference>
<dbReference type="Proteomes" id="UP001567571">
    <property type="component" value="Unassembled WGS sequence"/>
</dbReference>
<dbReference type="EMBL" id="JBEDNW010000011">
    <property type="protein sequence ID" value="MEZ3168857.1"/>
    <property type="molecule type" value="Genomic_DNA"/>
</dbReference>
<dbReference type="InterPro" id="IPR003785">
    <property type="entry name" value="Creatininase/forma_Hydrolase"/>
</dbReference>
<dbReference type="Gene3D" id="3.40.50.10310">
    <property type="entry name" value="Creatininase"/>
    <property type="match status" value="1"/>
</dbReference>